<dbReference type="CDD" id="cd05403">
    <property type="entry name" value="NT_KNTase_like"/>
    <property type="match status" value="1"/>
</dbReference>
<dbReference type="PANTHER" id="PTHR43852">
    <property type="entry name" value="NUCLEOTIDYLTRANSFERASE"/>
    <property type="match status" value="1"/>
</dbReference>
<dbReference type="InterPro" id="IPR052930">
    <property type="entry name" value="TA_antitoxin_MntA"/>
</dbReference>
<dbReference type="Pfam" id="PF18765">
    <property type="entry name" value="Polbeta"/>
    <property type="match status" value="1"/>
</dbReference>
<dbReference type="SUPFAM" id="SSF81301">
    <property type="entry name" value="Nucleotidyltransferase"/>
    <property type="match status" value="1"/>
</dbReference>
<dbReference type="Gene3D" id="3.30.460.10">
    <property type="entry name" value="Beta Polymerase, domain 2"/>
    <property type="match status" value="1"/>
</dbReference>
<accession>A0A0N7J5L5</accession>
<dbReference type="AlphaFoldDB" id="A0A0N7J5L5"/>
<protein>
    <recommendedName>
        <fullName evidence="1">Polymerase beta nucleotidyltransferase domain-containing protein</fullName>
    </recommendedName>
</protein>
<proteinExistence type="predicted"/>
<reference evidence="2" key="1">
    <citation type="submission" date="2015-08" db="EMBL/GenBank/DDBJ databases">
        <title>Partial sequence of psychrophilic Colwellia sp.</title>
        <authorList>
            <person name="Pankowski J.A."/>
            <person name="Leong J.S."/>
            <person name="Nano F.E."/>
        </authorList>
    </citation>
    <scope>NUCLEOTIDE SEQUENCE</scope>
    <source>
        <strain evidence="2">C1</strain>
    </source>
</reference>
<evidence type="ECO:0000313" key="2">
    <source>
        <dbReference type="EMBL" id="ALK44204.1"/>
    </source>
</evidence>
<dbReference type="EMBL" id="KT428294">
    <property type="protein sequence ID" value="ALK44204.1"/>
    <property type="molecule type" value="Genomic_DNA"/>
</dbReference>
<dbReference type="NCBIfam" id="NF047752">
    <property type="entry name" value="MntA_antitoxin"/>
    <property type="match status" value="1"/>
</dbReference>
<feature type="domain" description="Polymerase beta nucleotidyltransferase" evidence="1">
    <location>
        <begin position="10"/>
        <end position="105"/>
    </location>
</feature>
<dbReference type="PANTHER" id="PTHR43852:SF3">
    <property type="entry name" value="NUCLEOTIDYLTRANSFERASE"/>
    <property type="match status" value="1"/>
</dbReference>
<organism evidence="2">
    <name type="scientific">Colwellia sp. C1</name>
    <dbReference type="NCBI Taxonomy" id="1737566"/>
    <lineage>
        <taxon>Bacteria</taxon>
        <taxon>Pseudomonadati</taxon>
        <taxon>Pseudomonadota</taxon>
        <taxon>Gammaproteobacteria</taxon>
        <taxon>Alteromonadales</taxon>
        <taxon>Colwelliaceae</taxon>
        <taxon>Colwellia</taxon>
    </lineage>
</organism>
<name>A0A0N7J5L5_9GAMM</name>
<evidence type="ECO:0000259" key="1">
    <source>
        <dbReference type="Pfam" id="PF18765"/>
    </source>
</evidence>
<dbReference type="InterPro" id="IPR041633">
    <property type="entry name" value="Polbeta"/>
</dbReference>
<dbReference type="InterPro" id="IPR043519">
    <property type="entry name" value="NT_sf"/>
</dbReference>
<sequence>MNFDSIKPHIIELAKQNDDIDILWLYGSYAKGTAHEQSDIDLAVVFKSWQDDALERRLKSELLAIEWQKQLQLNEGELSVLDMAVASIPLAMSVLTTGKLLLSKNASRQLQEQQRIMSKWEIDYLYHYQNKQATYG</sequence>